<gene>
    <name evidence="1" type="ORF">GCM10022242_34220</name>
</gene>
<keyword evidence="2" id="KW-1185">Reference proteome</keyword>
<accession>A0ABP7IYB0</accession>
<evidence type="ECO:0000313" key="1">
    <source>
        <dbReference type="EMBL" id="GAA3829958.1"/>
    </source>
</evidence>
<reference evidence="2" key="1">
    <citation type="journal article" date="2019" name="Int. J. Syst. Evol. Microbiol.">
        <title>The Global Catalogue of Microorganisms (GCM) 10K type strain sequencing project: providing services to taxonomists for standard genome sequencing and annotation.</title>
        <authorList>
            <consortium name="The Broad Institute Genomics Platform"/>
            <consortium name="The Broad Institute Genome Sequencing Center for Infectious Disease"/>
            <person name="Wu L."/>
            <person name="Ma J."/>
        </authorList>
    </citation>
    <scope>NUCLEOTIDE SEQUENCE [LARGE SCALE GENOMIC DNA]</scope>
    <source>
        <strain evidence="2">JCM 16953</strain>
    </source>
</reference>
<dbReference type="RefSeq" id="WP_344777696.1">
    <property type="nucleotide sequence ID" value="NZ_BAABAH010000015.1"/>
</dbReference>
<organism evidence="1 2">
    <name type="scientific">Nocardioides panacisoli</name>
    <dbReference type="NCBI Taxonomy" id="627624"/>
    <lineage>
        <taxon>Bacteria</taxon>
        <taxon>Bacillati</taxon>
        <taxon>Actinomycetota</taxon>
        <taxon>Actinomycetes</taxon>
        <taxon>Propionibacteriales</taxon>
        <taxon>Nocardioidaceae</taxon>
        <taxon>Nocardioides</taxon>
    </lineage>
</organism>
<evidence type="ECO:0000313" key="2">
    <source>
        <dbReference type="Proteomes" id="UP001501821"/>
    </source>
</evidence>
<proteinExistence type="predicted"/>
<sequence length="51" mass="5919">MFDNSLLIESQIAYRRELVTKGIARSRRGRSRAAWARRVAAAEFPRRDLAE</sequence>
<name>A0ABP7IYB0_9ACTN</name>
<comment type="caution">
    <text evidence="1">The sequence shown here is derived from an EMBL/GenBank/DDBJ whole genome shotgun (WGS) entry which is preliminary data.</text>
</comment>
<protein>
    <submittedName>
        <fullName evidence="1">Uncharacterized protein</fullName>
    </submittedName>
</protein>
<dbReference type="Proteomes" id="UP001501821">
    <property type="component" value="Unassembled WGS sequence"/>
</dbReference>
<dbReference type="EMBL" id="BAABAH010000015">
    <property type="protein sequence ID" value="GAA3829958.1"/>
    <property type="molecule type" value="Genomic_DNA"/>
</dbReference>